<feature type="transmembrane region" description="Helical" evidence="1">
    <location>
        <begin position="50"/>
        <end position="70"/>
    </location>
</feature>
<protein>
    <submittedName>
        <fullName evidence="2">Uncharacterized protein</fullName>
    </submittedName>
</protein>
<organism evidence="2 3">
    <name type="scientific">Nephila pilipes</name>
    <name type="common">Giant wood spider</name>
    <name type="synonym">Nephila maculata</name>
    <dbReference type="NCBI Taxonomy" id="299642"/>
    <lineage>
        <taxon>Eukaryota</taxon>
        <taxon>Metazoa</taxon>
        <taxon>Ecdysozoa</taxon>
        <taxon>Arthropoda</taxon>
        <taxon>Chelicerata</taxon>
        <taxon>Arachnida</taxon>
        <taxon>Araneae</taxon>
        <taxon>Araneomorphae</taxon>
        <taxon>Entelegynae</taxon>
        <taxon>Araneoidea</taxon>
        <taxon>Nephilidae</taxon>
        <taxon>Nephila</taxon>
    </lineage>
</organism>
<keyword evidence="1" id="KW-1133">Transmembrane helix</keyword>
<proteinExistence type="predicted"/>
<dbReference type="EMBL" id="BMAW01087242">
    <property type="protein sequence ID" value="GFS28657.1"/>
    <property type="molecule type" value="Genomic_DNA"/>
</dbReference>
<reference evidence="2" key="1">
    <citation type="submission" date="2020-08" db="EMBL/GenBank/DDBJ databases">
        <title>Multicomponent nature underlies the extraordinary mechanical properties of spider dragline silk.</title>
        <authorList>
            <person name="Kono N."/>
            <person name="Nakamura H."/>
            <person name="Mori M."/>
            <person name="Yoshida Y."/>
            <person name="Ohtoshi R."/>
            <person name="Malay A.D."/>
            <person name="Moran D.A.P."/>
            <person name="Tomita M."/>
            <person name="Numata K."/>
            <person name="Arakawa K."/>
        </authorList>
    </citation>
    <scope>NUCLEOTIDE SEQUENCE</scope>
</reference>
<keyword evidence="1" id="KW-0812">Transmembrane</keyword>
<evidence type="ECO:0000313" key="3">
    <source>
        <dbReference type="Proteomes" id="UP000887013"/>
    </source>
</evidence>
<keyword evidence="1" id="KW-0472">Membrane</keyword>
<comment type="caution">
    <text evidence="2">The sequence shown here is derived from an EMBL/GenBank/DDBJ whole genome shotgun (WGS) entry which is preliminary data.</text>
</comment>
<keyword evidence="3" id="KW-1185">Reference proteome</keyword>
<dbReference type="AlphaFoldDB" id="A0A8X6JGJ9"/>
<dbReference type="Proteomes" id="UP000887013">
    <property type="component" value="Unassembled WGS sequence"/>
</dbReference>
<evidence type="ECO:0000256" key="1">
    <source>
        <dbReference type="SAM" id="Phobius"/>
    </source>
</evidence>
<name>A0A8X6JGJ9_NEPPI</name>
<accession>A0A8X6JGJ9</accession>
<sequence length="125" mass="14157">MVLESAFHKQYQRGLCNITAHYSNQLNPFLNSSTSNRQSQILYPRQASDAILYASLVALFYAAIIIIVVGSNCHRFRKQHSSSERGARRTAKHLLTIADTKLNIFHIVLKRHRPPSNTNPQIATV</sequence>
<gene>
    <name evidence="2" type="primary">X975_02184</name>
    <name evidence="2" type="ORF">NPIL_64781</name>
</gene>
<dbReference type="OrthoDB" id="6425512at2759"/>
<evidence type="ECO:0000313" key="2">
    <source>
        <dbReference type="EMBL" id="GFS28657.1"/>
    </source>
</evidence>